<dbReference type="PANTHER" id="PTHR19143">
    <property type="entry name" value="FIBRINOGEN/TENASCIN/ANGIOPOEITIN"/>
    <property type="match status" value="1"/>
</dbReference>
<dbReference type="SMART" id="SM00186">
    <property type="entry name" value="FBG"/>
    <property type="match status" value="1"/>
</dbReference>
<dbReference type="KEGG" id="hro:HELRODRAFT_174675"/>
<dbReference type="EMBL" id="AMQM01005000">
    <property type="status" value="NOT_ANNOTATED_CDS"/>
    <property type="molecule type" value="Genomic_DNA"/>
</dbReference>
<proteinExistence type="predicted"/>
<sequence>MKWSIIFFMVITSSSVNSVASAVDKKYGMIGKPDNLMCFVSKPTTVLTNIRSVLQCSIECVNNISCNAFNYWSNDASDSAKHCQLFHFTSEDQFKIVLNRTHCKAYRDDSTVPIPTLNYPLTLSKSCNFPFTYNGGLFYSCSNSLPGINNTCGLYMCLTANRTLSICLDPQAYSAANETILLDFPTFANSTPVTSVNGWIVIQQRIDGSQSFNQNWNTYKSGFGIYYINFWLGLEKMHQLTALADYRLRFEVLICGSWYSDEYDHFEVGPEFQKYFLNVSRYRGDKCDVLNHPDPRFVQNGMKFSTPDQDNDPYALYHCAFQFSSGSWYNKCYYQRLNGVYGSSFDYAYTPATHCRMMVKRNL</sequence>
<dbReference type="InterPro" id="IPR002181">
    <property type="entry name" value="Fibrinogen_a/b/g_C_dom"/>
</dbReference>
<reference evidence="3 5" key="2">
    <citation type="journal article" date="2013" name="Nature">
        <title>Insights into bilaterian evolution from three spiralian genomes.</title>
        <authorList>
            <person name="Simakov O."/>
            <person name="Marletaz F."/>
            <person name="Cho S.J."/>
            <person name="Edsinger-Gonzales E."/>
            <person name="Havlak P."/>
            <person name="Hellsten U."/>
            <person name="Kuo D.H."/>
            <person name="Larsson T."/>
            <person name="Lv J."/>
            <person name="Arendt D."/>
            <person name="Savage R."/>
            <person name="Osoegawa K."/>
            <person name="de Jong P."/>
            <person name="Grimwood J."/>
            <person name="Chapman J.A."/>
            <person name="Shapiro H."/>
            <person name="Aerts A."/>
            <person name="Otillar R.P."/>
            <person name="Terry A.Y."/>
            <person name="Boore J.L."/>
            <person name="Grigoriev I.V."/>
            <person name="Lindberg D.R."/>
            <person name="Seaver E.C."/>
            <person name="Weisblat D.A."/>
            <person name="Putnam N.H."/>
            <person name="Rokhsar D.S."/>
        </authorList>
    </citation>
    <scope>NUCLEOTIDE SEQUENCE</scope>
</reference>
<dbReference type="GO" id="GO:0005615">
    <property type="term" value="C:extracellular space"/>
    <property type="evidence" value="ECO:0000318"/>
    <property type="project" value="GO_Central"/>
</dbReference>
<evidence type="ECO:0000259" key="2">
    <source>
        <dbReference type="PROSITE" id="PS51406"/>
    </source>
</evidence>
<evidence type="ECO:0000313" key="5">
    <source>
        <dbReference type="Proteomes" id="UP000015101"/>
    </source>
</evidence>
<organism evidence="4 5">
    <name type="scientific">Helobdella robusta</name>
    <name type="common">Californian leech</name>
    <dbReference type="NCBI Taxonomy" id="6412"/>
    <lineage>
        <taxon>Eukaryota</taxon>
        <taxon>Metazoa</taxon>
        <taxon>Spiralia</taxon>
        <taxon>Lophotrochozoa</taxon>
        <taxon>Annelida</taxon>
        <taxon>Clitellata</taxon>
        <taxon>Hirudinea</taxon>
        <taxon>Rhynchobdellida</taxon>
        <taxon>Glossiphoniidae</taxon>
        <taxon>Helobdella</taxon>
    </lineage>
</organism>
<dbReference type="Gene3D" id="3.90.215.10">
    <property type="entry name" value="Gamma Fibrinogen, chain A, domain 1"/>
    <property type="match status" value="1"/>
</dbReference>
<dbReference type="PROSITE" id="PS51406">
    <property type="entry name" value="FIBRINOGEN_C_2"/>
    <property type="match status" value="1"/>
</dbReference>
<dbReference type="CTD" id="20205079"/>
<dbReference type="SUPFAM" id="SSF56496">
    <property type="entry name" value="Fibrinogen C-terminal domain-like"/>
    <property type="match status" value="1"/>
</dbReference>
<feature type="chain" id="PRO_5010980370" description="Fibrinogen C-terminal domain-containing protein" evidence="1">
    <location>
        <begin position="22"/>
        <end position="363"/>
    </location>
</feature>
<keyword evidence="5" id="KW-1185">Reference proteome</keyword>
<accession>T1F8D0</accession>
<dbReference type="InterPro" id="IPR050373">
    <property type="entry name" value="Fibrinogen_C-term_domain"/>
</dbReference>
<dbReference type="EnsemblMetazoa" id="HelroT174675">
    <property type="protein sequence ID" value="HelroP174675"/>
    <property type="gene ID" value="HelroG174675"/>
</dbReference>
<dbReference type="InParanoid" id="T1F8D0"/>
<evidence type="ECO:0000313" key="4">
    <source>
        <dbReference type="EnsemblMetazoa" id="HelroP174675"/>
    </source>
</evidence>
<feature type="signal peptide" evidence="1">
    <location>
        <begin position="1"/>
        <end position="21"/>
    </location>
</feature>
<dbReference type="OMA" id="INCASEF"/>
<gene>
    <name evidence="4" type="primary">20205079</name>
    <name evidence="3" type="ORF">HELRODRAFT_174675</name>
</gene>
<evidence type="ECO:0000313" key="3">
    <source>
        <dbReference type="EMBL" id="ESO01704.1"/>
    </source>
</evidence>
<dbReference type="Pfam" id="PF00147">
    <property type="entry name" value="Fibrinogen_C"/>
    <property type="match status" value="1"/>
</dbReference>
<dbReference type="RefSeq" id="XP_009020358.1">
    <property type="nucleotide sequence ID" value="XM_009022110.1"/>
</dbReference>
<dbReference type="InterPro" id="IPR036056">
    <property type="entry name" value="Fibrinogen-like_C"/>
</dbReference>
<dbReference type="GeneID" id="20205079"/>
<dbReference type="InterPro" id="IPR014716">
    <property type="entry name" value="Fibrinogen_a/b/g_C_1"/>
</dbReference>
<dbReference type="AlphaFoldDB" id="T1F8D0"/>
<dbReference type="EMBL" id="KB096743">
    <property type="protein sequence ID" value="ESO01704.1"/>
    <property type="molecule type" value="Genomic_DNA"/>
</dbReference>
<dbReference type="Proteomes" id="UP000015101">
    <property type="component" value="Unassembled WGS sequence"/>
</dbReference>
<feature type="domain" description="Fibrinogen C-terminal" evidence="2">
    <location>
        <begin position="132"/>
        <end position="341"/>
    </location>
</feature>
<reference evidence="4" key="3">
    <citation type="submission" date="2015-06" db="UniProtKB">
        <authorList>
            <consortium name="EnsemblMetazoa"/>
        </authorList>
    </citation>
    <scope>IDENTIFICATION</scope>
</reference>
<name>T1F8D0_HELRO</name>
<reference evidence="5" key="1">
    <citation type="submission" date="2012-12" db="EMBL/GenBank/DDBJ databases">
        <authorList>
            <person name="Hellsten U."/>
            <person name="Grimwood J."/>
            <person name="Chapman J.A."/>
            <person name="Shapiro H."/>
            <person name="Aerts A."/>
            <person name="Otillar R.P."/>
            <person name="Terry A.Y."/>
            <person name="Boore J.L."/>
            <person name="Simakov O."/>
            <person name="Marletaz F."/>
            <person name="Cho S.-J."/>
            <person name="Edsinger-Gonzales E."/>
            <person name="Havlak P."/>
            <person name="Kuo D.-H."/>
            <person name="Larsson T."/>
            <person name="Lv J."/>
            <person name="Arendt D."/>
            <person name="Savage R."/>
            <person name="Osoegawa K."/>
            <person name="de Jong P."/>
            <person name="Lindberg D.R."/>
            <person name="Seaver E.C."/>
            <person name="Weisblat D.A."/>
            <person name="Putnam N.H."/>
            <person name="Grigoriev I.V."/>
            <person name="Rokhsar D.S."/>
        </authorList>
    </citation>
    <scope>NUCLEOTIDE SEQUENCE</scope>
</reference>
<evidence type="ECO:0000256" key="1">
    <source>
        <dbReference type="SAM" id="SignalP"/>
    </source>
</evidence>
<dbReference type="PANTHER" id="PTHR19143:SF462">
    <property type="entry name" value="APPLE DOMAIN-CONTAINING PROTEIN"/>
    <property type="match status" value="1"/>
</dbReference>
<keyword evidence="1" id="KW-0732">Signal</keyword>
<protein>
    <recommendedName>
        <fullName evidence="2">Fibrinogen C-terminal domain-containing protein</fullName>
    </recommendedName>
</protein>
<dbReference type="HOGENOM" id="CLU_065241_0_0_1"/>
<dbReference type="eggNOG" id="KOG2579">
    <property type="taxonomic scope" value="Eukaryota"/>
</dbReference>